<name>A0A239DGB0_9SPHN</name>
<dbReference type="PANTHER" id="PTHR43684">
    <property type="match status" value="1"/>
</dbReference>
<dbReference type="CDD" id="cd06558">
    <property type="entry name" value="crotonase-like"/>
    <property type="match status" value="1"/>
</dbReference>
<dbReference type="Proteomes" id="UP000198281">
    <property type="component" value="Unassembled WGS sequence"/>
</dbReference>
<dbReference type="InterPro" id="IPR001753">
    <property type="entry name" value="Enoyl-CoA_hydra/iso"/>
</dbReference>
<accession>A0A239DGB0</accession>
<dbReference type="NCBIfam" id="NF006109">
    <property type="entry name" value="PRK08260.1"/>
    <property type="match status" value="1"/>
</dbReference>
<dbReference type="Pfam" id="PF00378">
    <property type="entry name" value="ECH_1"/>
    <property type="match status" value="1"/>
</dbReference>
<dbReference type="Gene3D" id="1.10.12.10">
    <property type="entry name" value="Lyase 2-enoyl-coa Hydratase, Chain A, domain 2"/>
    <property type="match status" value="1"/>
</dbReference>
<comment type="similarity">
    <text evidence="1">Belongs to the enoyl-CoA hydratase/isomerase family.</text>
</comment>
<dbReference type="RefSeq" id="WP_089218605.1">
    <property type="nucleotide sequence ID" value="NZ_FZOS01000004.1"/>
</dbReference>
<gene>
    <name evidence="2" type="ORF">SAMN06295912_10471</name>
</gene>
<dbReference type="OrthoDB" id="9777711at2"/>
<dbReference type="GO" id="GO:0003824">
    <property type="term" value="F:catalytic activity"/>
    <property type="evidence" value="ECO:0007669"/>
    <property type="project" value="UniProtKB-ARBA"/>
</dbReference>
<dbReference type="SUPFAM" id="SSF52096">
    <property type="entry name" value="ClpP/crotonase"/>
    <property type="match status" value="1"/>
</dbReference>
<evidence type="ECO:0000313" key="2">
    <source>
        <dbReference type="EMBL" id="SNS30921.1"/>
    </source>
</evidence>
<reference evidence="3" key="1">
    <citation type="submission" date="2017-06" db="EMBL/GenBank/DDBJ databases">
        <authorList>
            <person name="Varghese N."/>
            <person name="Submissions S."/>
        </authorList>
    </citation>
    <scope>NUCLEOTIDE SEQUENCE [LARGE SCALE GENOMIC DNA]</scope>
    <source>
        <strain evidence="3">LNB2</strain>
    </source>
</reference>
<dbReference type="InterPro" id="IPR051053">
    <property type="entry name" value="ECH/Chromodomain_protein"/>
</dbReference>
<dbReference type="InterPro" id="IPR014748">
    <property type="entry name" value="Enoyl-CoA_hydra_C"/>
</dbReference>
<proteinExistence type="inferred from homology"/>
<keyword evidence="3" id="KW-1185">Reference proteome</keyword>
<dbReference type="AlphaFoldDB" id="A0A239DGB0"/>
<dbReference type="PANTHER" id="PTHR43684:SF4">
    <property type="entry name" value="ENOYL-COA HYDRATASE_ISOMERASE FAMILY PROTEIN (AFU_ORTHOLOGUE AFUA_1G01890)"/>
    <property type="match status" value="1"/>
</dbReference>
<dbReference type="EMBL" id="FZOS01000004">
    <property type="protein sequence ID" value="SNS30921.1"/>
    <property type="molecule type" value="Genomic_DNA"/>
</dbReference>
<dbReference type="Gene3D" id="3.90.226.10">
    <property type="entry name" value="2-enoyl-CoA Hydratase, Chain A, domain 1"/>
    <property type="match status" value="1"/>
</dbReference>
<evidence type="ECO:0000256" key="1">
    <source>
        <dbReference type="ARBA" id="ARBA00005254"/>
    </source>
</evidence>
<protein>
    <submittedName>
        <fullName evidence="2">Enoyl-CoA hydratase/carnithine racemase</fullName>
    </submittedName>
</protein>
<sequence length="295" mass="31645">MADVRYNTLGYEIDDGLLQLRLSRPAQLNAFTVEMADELVDAYRRASADDAIKAIVLSGSGRAFCAGMDLSVGGNVFGLDEALAPDMADMRERLDDPAIARGVRDTGGRVALAMFECLKPIVGAINGAAVGIGATMTLPMDFRLASADARIGFVFGRLGITPEACSTWFLPRIVGLEKALEWLYSARILTAEEAMAGGLVRSVHPADELVEAASAFARTLISDRSPISVALIRQMLYHNIGAGHPMEAHRVESLAMFYTSIGDGREGVAAFLEKRKPRFAGAASAMPPFYPWTDG</sequence>
<dbReference type="InterPro" id="IPR029045">
    <property type="entry name" value="ClpP/crotonase-like_dom_sf"/>
</dbReference>
<organism evidence="2 3">
    <name type="scientific">Edaphosphingomonas laterariae</name>
    <dbReference type="NCBI Taxonomy" id="861865"/>
    <lineage>
        <taxon>Bacteria</taxon>
        <taxon>Pseudomonadati</taxon>
        <taxon>Pseudomonadota</taxon>
        <taxon>Alphaproteobacteria</taxon>
        <taxon>Sphingomonadales</taxon>
        <taxon>Rhizorhabdaceae</taxon>
        <taxon>Edaphosphingomonas</taxon>
    </lineage>
</organism>
<evidence type="ECO:0000313" key="3">
    <source>
        <dbReference type="Proteomes" id="UP000198281"/>
    </source>
</evidence>